<feature type="transmembrane region" description="Helical" evidence="1">
    <location>
        <begin position="33"/>
        <end position="52"/>
    </location>
</feature>
<evidence type="ECO:0000313" key="3">
    <source>
        <dbReference type="Proteomes" id="UP001278500"/>
    </source>
</evidence>
<sequence length="260" mass="28346">MIIWRYLDIKVTDRRVTNSPEKISYSLPLGTSAIMHLAILQFFMILIPLPLVTARALSTLATPITPSGTPQASNNKESTQSTACAPALALSQWARSGAVNETERAYDLLSASAMLGIWCQYNSFTSILGLRDAWNDSSKLYSTSQNLEHLSLLPRSKASWTFGSVKAYVCNYSEGVPTTCDITELEAAKEIIQVACGSKLNVNGDPVPKGGLERYSAYSAVGGVWKSWDEEKEYGFMDASDDREWCEGIVGGQVLPISGN</sequence>
<keyword evidence="1" id="KW-0812">Transmembrane</keyword>
<evidence type="ECO:0000256" key="1">
    <source>
        <dbReference type="SAM" id="Phobius"/>
    </source>
</evidence>
<keyword evidence="1" id="KW-0472">Membrane</keyword>
<protein>
    <submittedName>
        <fullName evidence="2">Uncharacterized protein</fullName>
    </submittedName>
</protein>
<proteinExistence type="predicted"/>
<reference evidence="2" key="1">
    <citation type="journal article" date="2023" name="Mol. Phylogenet. Evol.">
        <title>Genome-scale phylogeny and comparative genomics of the fungal order Sordariales.</title>
        <authorList>
            <person name="Hensen N."/>
            <person name="Bonometti L."/>
            <person name="Westerberg I."/>
            <person name="Brannstrom I.O."/>
            <person name="Guillou S."/>
            <person name="Cros-Aarteil S."/>
            <person name="Calhoun S."/>
            <person name="Haridas S."/>
            <person name="Kuo A."/>
            <person name="Mondo S."/>
            <person name="Pangilinan J."/>
            <person name="Riley R."/>
            <person name="LaButti K."/>
            <person name="Andreopoulos B."/>
            <person name="Lipzen A."/>
            <person name="Chen C."/>
            <person name="Yan M."/>
            <person name="Daum C."/>
            <person name="Ng V."/>
            <person name="Clum A."/>
            <person name="Steindorff A."/>
            <person name="Ohm R.A."/>
            <person name="Martin F."/>
            <person name="Silar P."/>
            <person name="Natvig D.O."/>
            <person name="Lalanne C."/>
            <person name="Gautier V."/>
            <person name="Ament-Velasquez S.L."/>
            <person name="Kruys A."/>
            <person name="Hutchinson M.I."/>
            <person name="Powell A.J."/>
            <person name="Barry K."/>
            <person name="Miller A.N."/>
            <person name="Grigoriev I.V."/>
            <person name="Debuchy R."/>
            <person name="Gladieux P."/>
            <person name="Hiltunen Thoren M."/>
            <person name="Johannesson H."/>
        </authorList>
    </citation>
    <scope>NUCLEOTIDE SEQUENCE</scope>
    <source>
        <strain evidence="2">CBS 560.94</strain>
    </source>
</reference>
<name>A0AAE0MQP8_9PEZI</name>
<comment type="caution">
    <text evidence="2">The sequence shown here is derived from an EMBL/GenBank/DDBJ whole genome shotgun (WGS) entry which is preliminary data.</text>
</comment>
<keyword evidence="1" id="KW-1133">Transmembrane helix</keyword>
<reference evidence="2" key="2">
    <citation type="submission" date="2023-06" db="EMBL/GenBank/DDBJ databases">
        <authorList>
            <consortium name="Lawrence Berkeley National Laboratory"/>
            <person name="Haridas S."/>
            <person name="Hensen N."/>
            <person name="Bonometti L."/>
            <person name="Westerberg I."/>
            <person name="Brannstrom I.O."/>
            <person name="Guillou S."/>
            <person name="Cros-Aarteil S."/>
            <person name="Calhoun S."/>
            <person name="Kuo A."/>
            <person name="Mondo S."/>
            <person name="Pangilinan J."/>
            <person name="Riley R."/>
            <person name="Labutti K."/>
            <person name="Andreopoulos B."/>
            <person name="Lipzen A."/>
            <person name="Chen C."/>
            <person name="Yanf M."/>
            <person name="Daum C."/>
            <person name="Ng V."/>
            <person name="Clum A."/>
            <person name="Steindorff A."/>
            <person name="Ohm R."/>
            <person name="Martin F."/>
            <person name="Silar P."/>
            <person name="Natvig D."/>
            <person name="Lalanne C."/>
            <person name="Gautier V."/>
            <person name="Ament-Velasquez S.L."/>
            <person name="Kruys A."/>
            <person name="Hutchinson M.I."/>
            <person name="Powell A.J."/>
            <person name="Barry K."/>
            <person name="Miller A.N."/>
            <person name="Grigoriev I.V."/>
            <person name="Debuchy R."/>
            <person name="Gladieux P."/>
            <person name="Thoren M.H."/>
            <person name="Johannesson H."/>
        </authorList>
    </citation>
    <scope>NUCLEOTIDE SEQUENCE</scope>
    <source>
        <strain evidence="2">CBS 560.94</strain>
    </source>
</reference>
<organism evidence="2 3">
    <name type="scientific">Neurospora tetraspora</name>
    <dbReference type="NCBI Taxonomy" id="94610"/>
    <lineage>
        <taxon>Eukaryota</taxon>
        <taxon>Fungi</taxon>
        <taxon>Dikarya</taxon>
        <taxon>Ascomycota</taxon>
        <taxon>Pezizomycotina</taxon>
        <taxon>Sordariomycetes</taxon>
        <taxon>Sordariomycetidae</taxon>
        <taxon>Sordariales</taxon>
        <taxon>Sordariaceae</taxon>
        <taxon>Neurospora</taxon>
    </lineage>
</organism>
<keyword evidence="3" id="KW-1185">Reference proteome</keyword>
<accession>A0AAE0MQP8</accession>
<gene>
    <name evidence="2" type="ORF">B0H65DRAFT_575212</name>
</gene>
<dbReference type="RefSeq" id="XP_062680044.1">
    <property type="nucleotide sequence ID" value="XM_062830612.1"/>
</dbReference>
<dbReference type="AlphaFoldDB" id="A0AAE0MQP8"/>
<dbReference type="EMBL" id="JAUEPP010000005">
    <property type="protein sequence ID" value="KAK3342251.1"/>
    <property type="molecule type" value="Genomic_DNA"/>
</dbReference>
<evidence type="ECO:0000313" key="2">
    <source>
        <dbReference type="EMBL" id="KAK3342251.1"/>
    </source>
</evidence>
<dbReference type="GeneID" id="87867766"/>
<dbReference type="Proteomes" id="UP001278500">
    <property type="component" value="Unassembled WGS sequence"/>
</dbReference>